<keyword evidence="11" id="KW-0812">Transmembrane</keyword>
<dbReference type="SUPFAM" id="SSF52374">
    <property type="entry name" value="Nucleotidylyl transferase"/>
    <property type="match status" value="1"/>
</dbReference>
<keyword evidence="9" id="KW-0173">Coenzyme A biosynthesis</keyword>
<dbReference type="EMBL" id="HBFL01002578">
    <property type="protein sequence ID" value="CAD8761800.1"/>
    <property type="molecule type" value="Transcribed_RNA"/>
</dbReference>
<dbReference type="PANTHER" id="PTHR21342">
    <property type="entry name" value="PHOSPHOPANTETHEINE ADENYLYLTRANSFERASE"/>
    <property type="match status" value="1"/>
</dbReference>
<evidence type="ECO:0000256" key="7">
    <source>
        <dbReference type="ARBA" id="ARBA00022840"/>
    </source>
</evidence>
<evidence type="ECO:0000256" key="5">
    <source>
        <dbReference type="ARBA" id="ARBA00022695"/>
    </source>
</evidence>
<evidence type="ECO:0000256" key="6">
    <source>
        <dbReference type="ARBA" id="ARBA00022741"/>
    </source>
</evidence>
<gene>
    <name evidence="13" type="ORF">PDEL1432_LOCUS1840</name>
</gene>
<proteinExistence type="predicted"/>
<evidence type="ECO:0000256" key="8">
    <source>
        <dbReference type="ARBA" id="ARBA00022842"/>
    </source>
</evidence>
<dbReference type="GO" id="GO:0004595">
    <property type="term" value="F:pantetheine-phosphate adenylyltransferase activity"/>
    <property type="evidence" value="ECO:0007669"/>
    <property type="project" value="UniProtKB-EC"/>
</dbReference>
<keyword evidence="8" id="KW-0460">Magnesium</keyword>
<dbReference type="AlphaFoldDB" id="A0A7S0Y7X4"/>
<dbReference type="GO" id="GO:0015937">
    <property type="term" value="P:coenzyme A biosynthetic process"/>
    <property type="evidence" value="ECO:0007669"/>
    <property type="project" value="UniProtKB-KW"/>
</dbReference>
<dbReference type="EC" id="2.7.7.3" evidence="1"/>
<keyword evidence="11" id="KW-0472">Membrane</keyword>
<comment type="catalytic activity">
    <reaction evidence="10">
        <text>(R)-4'-phosphopantetheine + ATP + H(+) = 3'-dephospho-CoA + diphosphate</text>
        <dbReference type="Rhea" id="RHEA:19801"/>
        <dbReference type="ChEBI" id="CHEBI:15378"/>
        <dbReference type="ChEBI" id="CHEBI:30616"/>
        <dbReference type="ChEBI" id="CHEBI:33019"/>
        <dbReference type="ChEBI" id="CHEBI:57328"/>
        <dbReference type="ChEBI" id="CHEBI:61723"/>
        <dbReference type="EC" id="2.7.7.3"/>
    </reaction>
</comment>
<dbReference type="Gene3D" id="3.40.50.620">
    <property type="entry name" value="HUPs"/>
    <property type="match status" value="1"/>
</dbReference>
<dbReference type="PRINTS" id="PR01020">
    <property type="entry name" value="LPSBIOSNTHSS"/>
</dbReference>
<accession>A0A7S0Y7X4</accession>
<sequence length="239" mass="27446">MGDKDTPWIPALFGIAASIFAFYWTTILAPHVYRILRPSIVEYPWDECSSNESDELDETVVFAASYNPPHHGHIRMLEYLSKKYKRVIAVVGFNPSKKYLVSPEDRANLLREMLKSRTQNVTVEVVEGYIWRYAKRIGSTLFFRGIRSWEKDGRDERYLQILNTWGPLLYGPLTKPIPTIYIEGDPRYNHVSSTLIRSICDRSSDSNNVEQTKNTEALLSELVPLEIAGKVAKLYGAKR</sequence>
<dbReference type="Pfam" id="PF01467">
    <property type="entry name" value="CTP_transf_like"/>
    <property type="match status" value="1"/>
</dbReference>
<evidence type="ECO:0000256" key="2">
    <source>
        <dbReference type="ARBA" id="ARBA00013868"/>
    </source>
</evidence>
<feature type="domain" description="Cytidyltransferase-like" evidence="12">
    <location>
        <begin position="62"/>
        <end position="198"/>
    </location>
</feature>
<evidence type="ECO:0000256" key="9">
    <source>
        <dbReference type="ARBA" id="ARBA00022993"/>
    </source>
</evidence>
<evidence type="ECO:0000259" key="12">
    <source>
        <dbReference type="Pfam" id="PF01467"/>
    </source>
</evidence>
<dbReference type="InterPro" id="IPR001980">
    <property type="entry name" value="PPAT"/>
</dbReference>
<organism evidence="13">
    <name type="scientific">Pseudo-nitzschia delicatissima</name>
    <dbReference type="NCBI Taxonomy" id="44447"/>
    <lineage>
        <taxon>Eukaryota</taxon>
        <taxon>Sar</taxon>
        <taxon>Stramenopiles</taxon>
        <taxon>Ochrophyta</taxon>
        <taxon>Bacillariophyta</taxon>
        <taxon>Bacillariophyceae</taxon>
        <taxon>Bacillariophycidae</taxon>
        <taxon>Bacillariales</taxon>
        <taxon>Bacillariaceae</taxon>
        <taxon>Pseudo-nitzschia</taxon>
    </lineage>
</organism>
<evidence type="ECO:0000313" key="13">
    <source>
        <dbReference type="EMBL" id="CAD8761800.1"/>
    </source>
</evidence>
<keyword evidence="5" id="KW-0548">Nucleotidyltransferase</keyword>
<feature type="transmembrane region" description="Helical" evidence="11">
    <location>
        <begin position="12"/>
        <end position="33"/>
    </location>
</feature>
<evidence type="ECO:0000256" key="1">
    <source>
        <dbReference type="ARBA" id="ARBA00012392"/>
    </source>
</evidence>
<dbReference type="NCBIfam" id="TIGR00125">
    <property type="entry name" value="cyt_tran_rel"/>
    <property type="match status" value="1"/>
</dbReference>
<dbReference type="InterPro" id="IPR014729">
    <property type="entry name" value="Rossmann-like_a/b/a_fold"/>
</dbReference>
<dbReference type="InterPro" id="IPR004821">
    <property type="entry name" value="Cyt_trans-like"/>
</dbReference>
<keyword evidence="11" id="KW-1133">Transmembrane helix</keyword>
<keyword evidence="4" id="KW-0808">Transferase</keyword>
<dbReference type="PANTHER" id="PTHR21342:SF1">
    <property type="entry name" value="PHOSPHOPANTETHEINE ADENYLYLTRANSFERASE"/>
    <property type="match status" value="1"/>
</dbReference>
<evidence type="ECO:0000256" key="11">
    <source>
        <dbReference type="SAM" id="Phobius"/>
    </source>
</evidence>
<evidence type="ECO:0000256" key="4">
    <source>
        <dbReference type="ARBA" id="ARBA00022679"/>
    </source>
</evidence>
<dbReference type="GO" id="GO:0005524">
    <property type="term" value="F:ATP binding"/>
    <property type="evidence" value="ECO:0007669"/>
    <property type="project" value="UniProtKB-KW"/>
</dbReference>
<keyword evidence="7" id="KW-0067">ATP-binding</keyword>
<protein>
    <recommendedName>
        <fullName evidence="2">Phosphopantetheine adenylyltransferase</fullName>
        <ecNumber evidence="1">2.7.7.3</ecNumber>
    </recommendedName>
</protein>
<name>A0A7S0Y7X4_9STRA</name>
<keyword evidence="6" id="KW-0547">Nucleotide-binding</keyword>
<evidence type="ECO:0000256" key="10">
    <source>
        <dbReference type="ARBA" id="ARBA00029346"/>
    </source>
</evidence>
<reference evidence="13" key="1">
    <citation type="submission" date="2021-01" db="EMBL/GenBank/DDBJ databases">
        <authorList>
            <person name="Corre E."/>
            <person name="Pelletier E."/>
            <person name="Niang G."/>
            <person name="Scheremetjew M."/>
            <person name="Finn R."/>
            <person name="Kale V."/>
            <person name="Holt S."/>
            <person name="Cochrane G."/>
            <person name="Meng A."/>
            <person name="Brown T."/>
            <person name="Cohen L."/>
        </authorList>
    </citation>
    <scope>NUCLEOTIDE SEQUENCE</scope>
    <source>
        <strain evidence="13">UNC1205</strain>
    </source>
</reference>
<evidence type="ECO:0000256" key="3">
    <source>
        <dbReference type="ARBA" id="ARBA00022490"/>
    </source>
</evidence>
<keyword evidence="3" id="KW-0963">Cytoplasm</keyword>